<dbReference type="PANTHER" id="PTHR24349">
    <property type="entry name" value="SERINE/THREONINE-PROTEIN KINASE"/>
    <property type="match status" value="1"/>
</dbReference>
<dbReference type="GO" id="GO:0005509">
    <property type="term" value="F:calcium ion binding"/>
    <property type="evidence" value="ECO:0007669"/>
    <property type="project" value="InterPro"/>
</dbReference>
<keyword evidence="6" id="KW-0479">Metal-binding</keyword>
<keyword evidence="7" id="KW-0677">Repeat</keyword>
<dbReference type="InterPro" id="IPR002048">
    <property type="entry name" value="EF_hand_dom"/>
</dbReference>
<dbReference type="InterPro" id="IPR011009">
    <property type="entry name" value="Kinase-like_dom_sf"/>
</dbReference>
<evidence type="ECO:0000256" key="10">
    <source>
        <dbReference type="ARBA" id="ARBA00022837"/>
    </source>
</evidence>
<dbReference type="SUPFAM" id="SSF56112">
    <property type="entry name" value="Protein kinase-like (PK-like)"/>
    <property type="match status" value="1"/>
</dbReference>
<name>A0A1R2CMJ0_9CILI</name>
<evidence type="ECO:0000259" key="17">
    <source>
        <dbReference type="PROSITE" id="PS50222"/>
    </source>
</evidence>
<evidence type="ECO:0000256" key="1">
    <source>
        <dbReference type="ARBA" id="ARBA00001946"/>
    </source>
</evidence>
<evidence type="ECO:0000256" key="14">
    <source>
        <dbReference type="ARBA" id="ARBA00048679"/>
    </source>
</evidence>
<dbReference type="AlphaFoldDB" id="A0A1R2CMJ0"/>
<proteinExistence type="inferred from homology"/>
<dbReference type="InterPro" id="IPR011992">
    <property type="entry name" value="EF-hand-dom_pair"/>
</dbReference>
<dbReference type="PROSITE" id="PS00108">
    <property type="entry name" value="PROTEIN_KINASE_ST"/>
    <property type="match status" value="1"/>
</dbReference>
<evidence type="ECO:0000259" key="16">
    <source>
        <dbReference type="PROSITE" id="PS50011"/>
    </source>
</evidence>
<dbReference type="PROSITE" id="PS50011">
    <property type="entry name" value="PROTEIN_KINASE_DOM"/>
    <property type="match status" value="1"/>
</dbReference>
<evidence type="ECO:0000256" key="7">
    <source>
        <dbReference type="ARBA" id="ARBA00022737"/>
    </source>
</evidence>
<dbReference type="FunFam" id="1.10.510.10:FF:000571">
    <property type="entry name" value="Maternal embryonic leucine zipper kinase"/>
    <property type="match status" value="1"/>
</dbReference>
<evidence type="ECO:0000256" key="9">
    <source>
        <dbReference type="ARBA" id="ARBA00022777"/>
    </source>
</evidence>
<comment type="subunit">
    <text evidence="2">Monomer.</text>
</comment>
<dbReference type="Gene3D" id="1.10.238.10">
    <property type="entry name" value="EF-hand"/>
    <property type="match status" value="1"/>
</dbReference>
<dbReference type="InterPro" id="IPR017441">
    <property type="entry name" value="Protein_kinase_ATP_BS"/>
</dbReference>
<keyword evidence="19" id="KW-1185">Reference proteome</keyword>
<evidence type="ECO:0000313" key="18">
    <source>
        <dbReference type="EMBL" id="OMJ90228.1"/>
    </source>
</evidence>
<dbReference type="GO" id="GO:0004674">
    <property type="term" value="F:protein serine/threonine kinase activity"/>
    <property type="evidence" value="ECO:0007669"/>
    <property type="project" value="UniProtKB-KW"/>
</dbReference>
<dbReference type="InterPro" id="IPR050205">
    <property type="entry name" value="CDPK_Ser/Thr_kinases"/>
</dbReference>
<dbReference type="InterPro" id="IPR000719">
    <property type="entry name" value="Prot_kinase_dom"/>
</dbReference>
<keyword evidence="8 15" id="KW-0547">Nucleotide-binding</keyword>
<feature type="domain" description="Protein kinase" evidence="16">
    <location>
        <begin position="34"/>
        <end position="288"/>
    </location>
</feature>
<dbReference type="GO" id="GO:0005524">
    <property type="term" value="F:ATP binding"/>
    <property type="evidence" value="ECO:0007669"/>
    <property type="project" value="UniProtKB-UniRule"/>
</dbReference>
<dbReference type="Proteomes" id="UP000187209">
    <property type="component" value="Unassembled WGS sequence"/>
</dbReference>
<evidence type="ECO:0000256" key="2">
    <source>
        <dbReference type="ARBA" id="ARBA00011245"/>
    </source>
</evidence>
<dbReference type="EMBL" id="MPUH01000107">
    <property type="protein sequence ID" value="OMJ90228.1"/>
    <property type="molecule type" value="Genomic_DNA"/>
</dbReference>
<evidence type="ECO:0000256" key="12">
    <source>
        <dbReference type="ARBA" id="ARBA00024334"/>
    </source>
</evidence>
<dbReference type="SUPFAM" id="SSF47473">
    <property type="entry name" value="EF-hand"/>
    <property type="match status" value="1"/>
</dbReference>
<keyword evidence="10" id="KW-0106">Calcium</keyword>
<evidence type="ECO:0000256" key="15">
    <source>
        <dbReference type="PROSITE-ProRule" id="PRU10141"/>
    </source>
</evidence>
<dbReference type="EC" id="2.7.11.1" evidence="3"/>
<accession>A0A1R2CMJ0</accession>
<keyword evidence="5" id="KW-0808">Transferase</keyword>
<sequence length="519" mass="59471">MGSCASSSKPIKCKPIKYSTISNLVKLTSIHEEFEFIRILGHGQYGTVREAYRKSQPESKYAIKSITKQNISKHRQVMKRELEIMMIVDHPNIIRLYETFEDELYLHLVMELCTGGDVCERILERGFFTEAQAAALMKILLGAVNYLHLNNITHRDLKPENFLYVDASSDEVKICDFGMSVRNHRTRMKSIAGTPYYLAPEVLKGNYTKACDVWSLGVFMYFILTGKHPFKGQTMESIYDKASKGVPDIDLSKIDNVSDAARDLLRKMLTVQPTKRINLLEAINHKWLSAVQQQSTFKIPEGVFKSLSKYKAKNKLWQEAIKIVVKNLSNAQIKILREAFISMDTTNSGFITAADLQKSMKTHGFNLAYEEIEHIIQNCSYIHAGKINYSDFLVASLNKKALRTEELMWEAFKIFDIKGLGKINLKEMEGALRLAGCEFTDEEFKELISEAQIDENCDIDFENFKVIMSCFEEEEESLSNRVRRMSLIRKITKDFKVNLDKARTLGTGRTLGKEENFDI</sequence>
<dbReference type="SMART" id="SM00054">
    <property type="entry name" value="EFh"/>
    <property type="match status" value="3"/>
</dbReference>
<feature type="domain" description="EF-hand" evidence="17">
    <location>
        <begin position="439"/>
        <end position="474"/>
    </location>
</feature>
<protein>
    <recommendedName>
        <fullName evidence="3">non-specific serine/threonine protein kinase</fullName>
        <ecNumber evidence="3">2.7.11.1</ecNumber>
    </recommendedName>
</protein>
<dbReference type="Pfam" id="PF00069">
    <property type="entry name" value="Pkinase"/>
    <property type="match status" value="1"/>
</dbReference>
<feature type="domain" description="EF-hand" evidence="17">
    <location>
        <begin position="403"/>
        <end position="438"/>
    </location>
</feature>
<dbReference type="CDD" id="cd00051">
    <property type="entry name" value="EFh"/>
    <property type="match status" value="1"/>
</dbReference>
<comment type="catalytic activity">
    <reaction evidence="13">
        <text>L-threonyl-[protein] + ATP = O-phospho-L-threonyl-[protein] + ADP + H(+)</text>
        <dbReference type="Rhea" id="RHEA:46608"/>
        <dbReference type="Rhea" id="RHEA-COMP:11060"/>
        <dbReference type="Rhea" id="RHEA-COMP:11605"/>
        <dbReference type="ChEBI" id="CHEBI:15378"/>
        <dbReference type="ChEBI" id="CHEBI:30013"/>
        <dbReference type="ChEBI" id="CHEBI:30616"/>
        <dbReference type="ChEBI" id="CHEBI:61977"/>
        <dbReference type="ChEBI" id="CHEBI:456216"/>
        <dbReference type="EC" id="2.7.11.1"/>
    </reaction>
</comment>
<dbReference type="Gene3D" id="3.30.200.20">
    <property type="entry name" value="Phosphorylase Kinase, domain 1"/>
    <property type="match status" value="1"/>
</dbReference>
<dbReference type="OrthoDB" id="346907at2759"/>
<evidence type="ECO:0000256" key="11">
    <source>
        <dbReference type="ARBA" id="ARBA00022840"/>
    </source>
</evidence>
<comment type="cofactor">
    <cofactor evidence="1">
        <name>Mg(2+)</name>
        <dbReference type="ChEBI" id="CHEBI:18420"/>
    </cofactor>
</comment>
<comment type="similarity">
    <text evidence="12">Belongs to the protein kinase superfamily. Ser/Thr protein kinase family. CDPK subfamily.</text>
</comment>
<evidence type="ECO:0000256" key="6">
    <source>
        <dbReference type="ARBA" id="ARBA00022723"/>
    </source>
</evidence>
<keyword evidence="9" id="KW-0418">Kinase</keyword>
<keyword evidence="4" id="KW-0723">Serine/threonine-protein kinase</keyword>
<evidence type="ECO:0000256" key="8">
    <source>
        <dbReference type="ARBA" id="ARBA00022741"/>
    </source>
</evidence>
<dbReference type="FunFam" id="3.30.200.20:FF:000315">
    <property type="entry name" value="Calcium-dependent protein kinase 3"/>
    <property type="match status" value="1"/>
</dbReference>
<evidence type="ECO:0000256" key="5">
    <source>
        <dbReference type="ARBA" id="ARBA00022679"/>
    </source>
</evidence>
<gene>
    <name evidence="18" type="ORF">SteCoe_7426</name>
</gene>
<comment type="caution">
    <text evidence="18">The sequence shown here is derived from an EMBL/GenBank/DDBJ whole genome shotgun (WGS) entry which is preliminary data.</text>
</comment>
<comment type="catalytic activity">
    <reaction evidence="14">
        <text>L-seryl-[protein] + ATP = O-phospho-L-seryl-[protein] + ADP + H(+)</text>
        <dbReference type="Rhea" id="RHEA:17989"/>
        <dbReference type="Rhea" id="RHEA-COMP:9863"/>
        <dbReference type="Rhea" id="RHEA-COMP:11604"/>
        <dbReference type="ChEBI" id="CHEBI:15378"/>
        <dbReference type="ChEBI" id="CHEBI:29999"/>
        <dbReference type="ChEBI" id="CHEBI:30616"/>
        <dbReference type="ChEBI" id="CHEBI:83421"/>
        <dbReference type="ChEBI" id="CHEBI:456216"/>
        <dbReference type="EC" id="2.7.11.1"/>
    </reaction>
</comment>
<dbReference type="InterPro" id="IPR008271">
    <property type="entry name" value="Ser/Thr_kinase_AS"/>
</dbReference>
<keyword evidence="11 15" id="KW-0067">ATP-binding</keyword>
<evidence type="ECO:0000313" key="19">
    <source>
        <dbReference type="Proteomes" id="UP000187209"/>
    </source>
</evidence>
<dbReference type="FunFam" id="1.10.238.10:FF:000003">
    <property type="entry name" value="Calmodulin A"/>
    <property type="match status" value="1"/>
</dbReference>
<dbReference type="PROSITE" id="PS00107">
    <property type="entry name" value="PROTEIN_KINASE_ATP"/>
    <property type="match status" value="1"/>
</dbReference>
<feature type="binding site" evidence="15">
    <location>
        <position position="64"/>
    </location>
    <ligand>
        <name>ATP</name>
        <dbReference type="ChEBI" id="CHEBI:30616"/>
    </ligand>
</feature>
<evidence type="ECO:0000256" key="13">
    <source>
        <dbReference type="ARBA" id="ARBA00047899"/>
    </source>
</evidence>
<reference evidence="18 19" key="1">
    <citation type="submission" date="2016-11" db="EMBL/GenBank/DDBJ databases">
        <title>The macronuclear genome of Stentor coeruleus: a giant cell with tiny introns.</title>
        <authorList>
            <person name="Slabodnick M."/>
            <person name="Ruby J.G."/>
            <person name="Reiff S.B."/>
            <person name="Swart E.C."/>
            <person name="Gosai S."/>
            <person name="Prabakaran S."/>
            <person name="Witkowska E."/>
            <person name="Larue G.E."/>
            <person name="Fisher S."/>
            <person name="Freeman R.M."/>
            <person name="Gunawardena J."/>
            <person name="Chu W."/>
            <person name="Stover N.A."/>
            <person name="Gregory B.D."/>
            <person name="Nowacki M."/>
            <person name="Derisi J."/>
            <person name="Roy S.W."/>
            <person name="Marshall W.F."/>
            <person name="Sood P."/>
        </authorList>
    </citation>
    <scope>NUCLEOTIDE SEQUENCE [LARGE SCALE GENOMIC DNA]</scope>
    <source>
        <strain evidence="18">WM001</strain>
    </source>
</reference>
<organism evidence="18 19">
    <name type="scientific">Stentor coeruleus</name>
    <dbReference type="NCBI Taxonomy" id="5963"/>
    <lineage>
        <taxon>Eukaryota</taxon>
        <taxon>Sar</taxon>
        <taxon>Alveolata</taxon>
        <taxon>Ciliophora</taxon>
        <taxon>Postciliodesmatophora</taxon>
        <taxon>Heterotrichea</taxon>
        <taxon>Heterotrichida</taxon>
        <taxon>Stentoridae</taxon>
        <taxon>Stentor</taxon>
    </lineage>
</organism>
<dbReference type="Gene3D" id="1.10.510.10">
    <property type="entry name" value="Transferase(Phosphotransferase) domain 1"/>
    <property type="match status" value="1"/>
</dbReference>
<dbReference type="SMART" id="SM00220">
    <property type="entry name" value="S_TKc"/>
    <property type="match status" value="1"/>
</dbReference>
<evidence type="ECO:0000256" key="4">
    <source>
        <dbReference type="ARBA" id="ARBA00022527"/>
    </source>
</evidence>
<feature type="domain" description="EF-hand" evidence="17">
    <location>
        <begin position="331"/>
        <end position="366"/>
    </location>
</feature>
<dbReference type="PROSITE" id="PS50222">
    <property type="entry name" value="EF_HAND_2"/>
    <property type="match status" value="3"/>
</dbReference>
<evidence type="ECO:0000256" key="3">
    <source>
        <dbReference type="ARBA" id="ARBA00012513"/>
    </source>
</evidence>
<dbReference type="CDD" id="cd05117">
    <property type="entry name" value="STKc_CAMK"/>
    <property type="match status" value="1"/>
</dbReference>